<feature type="compositionally biased region" description="Acidic residues" evidence="7">
    <location>
        <begin position="580"/>
        <end position="595"/>
    </location>
</feature>
<evidence type="ECO:0000256" key="5">
    <source>
        <dbReference type="PROSITE-ProRule" id="PRU00221"/>
    </source>
</evidence>
<dbReference type="PANTHER" id="PTHR18763">
    <property type="entry name" value="WD-REPEAT PROTEIN 18"/>
    <property type="match status" value="1"/>
</dbReference>
<dbReference type="Proteomes" id="UP000799772">
    <property type="component" value="Unassembled WGS sequence"/>
</dbReference>
<evidence type="ECO:0000256" key="7">
    <source>
        <dbReference type="SAM" id="MobiDB-lite"/>
    </source>
</evidence>
<keyword evidence="4" id="KW-0677">Repeat</keyword>
<accession>A0A9P4IV71</accession>
<evidence type="ECO:0000313" key="8">
    <source>
        <dbReference type="EMBL" id="KAF2105017.1"/>
    </source>
</evidence>
<evidence type="ECO:0000256" key="2">
    <source>
        <dbReference type="ARBA" id="ARBA00010143"/>
    </source>
</evidence>
<comment type="function">
    <text evidence="1 6">Component of the RIX1 complex required for processing of ITS2 sequences from 35S pre-rRNA.</text>
</comment>
<proteinExistence type="inferred from homology"/>
<dbReference type="InterPro" id="IPR001680">
    <property type="entry name" value="WD40_rpt"/>
</dbReference>
<dbReference type="GO" id="GO:0005656">
    <property type="term" value="C:nuclear pre-replicative complex"/>
    <property type="evidence" value="ECO:0007669"/>
    <property type="project" value="TreeGrafter"/>
</dbReference>
<dbReference type="GO" id="GO:0006261">
    <property type="term" value="P:DNA-templated DNA replication"/>
    <property type="evidence" value="ECO:0007669"/>
    <property type="project" value="TreeGrafter"/>
</dbReference>
<dbReference type="InterPro" id="IPR045227">
    <property type="entry name" value="WDR18/Ipi3/RID3"/>
</dbReference>
<dbReference type="PROSITE" id="PS50082">
    <property type="entry name" value="WD_REPEATS_2"/>
    <property type="match status" value="2"/>
</dbReference>
<dbReference type="InterPro" id="IPR015943">
    <property type="entry name" value="WD40/YVTN_repeat-like_dom_sf"/>
</dbReference>
<evidence type="ECO:0000256" key="1">
    <source>
        <dbReference type="ARBA" id="ARBA00002355"/>
    </source>
</evidence>
<evidence type="ECO:0000313" key="9">
    <source>
        <dbReference type="Proteomes" id="UP000799772"/>
    </source>
</evidence>
<reference evidence="8" key="1">
    <citation type="journal article" date="2020" name="Stud. Mycol.">
        <title>101 Dothideomycetes genomes: a test case for predicting lifestyles and emergence of pathogens.</title>
        <authorList>
            <person name="Haridas S."/>
            <person name="Albert R."/>
            <person name="Binder M."/>
            <person name="Bloem J."/>
            <person name="Labutti K."/>
            <person name="Salamov A."/>
            <person name="Andreopoulos B."/>
            <person name="Baker S."/>
            <person name="Barry K."/>
            <person name="Bills G."/>
            <person name="Bluhm B."/>
            <person name="Cannon C."/>
            <person name="Castanera R."/>
            <person name="Culley D."/>
            <person name="Daum C."/>
            <person name="Ezra D."/>
            <person name="Gonzalez J."/>
            <person name="Henrissat B."/>
            <person name="Kuo A."/>
            <person name="Liang C."/>
            <person name="Lipzen A."/>
            <person name="Lutzoni F."/>
            <person name="Magnuson J."/>
            <person name="Mondo S."/>
            <person name="Nolan M."/>
            <person name="Ohm R."/>
            <person name="Pangilinan J."/>
            <person name="Park H.-J."/>
            <person name="Ramirez L."/>
            <person name="Alfaro M."/>
            <person name="Sun H."/>
            <person name="Tritt A."/>
            <person name="Yoshinaga Y."/>
            <person name="Zwiers L.-H."/>
            <person name="Turgeon B."/>
            <person name="Goodwin S."/>
            <person name="Spatafora J."/>
            <person name="Crous P."/>
            <person name="Grigoriev I."/>
        </authorList>
    </citation>
    <scope>NUCLEOTIDE SEQUENCE</scope>
    <source>
        <strain evidence="8">CBS 133067</strain>
    </source>
</reference>
<keyword evidence="6" id="KW-0539">Nucleus</keyword>
<organism evidence="8 9">
    <name type="scientific">Rhizodiscina lignyota</name>
    <dbReference type="NCBI Taxonomy" id="1504668"/>
    <lineage>
        <taxon>Eukaryota</taxon>
        <taxon>Fungi</taxon>
        <taxon>Dikarya</taxon>
        <taxon>Ascomycota</taxon>
        <taxon>Pezizomycotina</taxon>
        <taxon>Dothideomycetes</taxon>
        <taxon>Pleosporomycetidae</taxon>
        <taxon>Aulographales</taxon>
        <taxon>Rhizodiscinaceae</taxon>
        <taxon>Rhizodiscina</taxon>
    </lineage>
</organism>
<evidence type="ECO:0000256" key="6">
    <source>
        <dbReference type="RuleBase" id="RU369067"/>
    </source>
</evidence>
<keyword evidence="9" id="KW-1185">Reference proteome</keyword>
<comment type="similarity">
    <text evidence="2 6">Belongs to the WD repeat IPI3/WDR18 family.</text>
</comment>
<dbReference type="Pfam" id="PF00400">
    <property type="entry name" value="WD40"/>
    <property type="match status" value="2"/>
</dbReference>
<dbReference type="PANTHER" id="PTHR18763:SF0">
    <property type="entry name" value="WD REPEAT-CONTAINING PROTEIN 18"/>
    <property type="match status" value="1"/>
</dbReference>
<comment type="caution">
    <text evidence="8">The sequence shown here is derived from an EMBL/GenBank/DDBJ whole genome shotgun (WGS) entry which is preliminary data.</text>
</comment>
<gene>
    <name evidence="8" type="ORF">NA57DRAFT_71212</name>
</gene>
<sequence>MLTESFVASCGLPSTAKSSKNSTSALRDVSIAIHTLHPLPAPRQTFKKSATAQNCVAVSDEHIFAAQSDKAVVNVYSRERGNQEAIVPLQEKVTSLAVAAEGTVVVMGTEGGRVMLWETCTGRFISTPPSHLQPVTCIAVSPTSSYLLTGSADSTIHVWSLPTLLSFSAPSSYASPDKRDHKSPVHTFTSHRAPIMALTISAISGPGALAVSASEDGTAIAWDYARGQPLRTFLLSAVPRALVLDPADRGFFVGYTDGTIQLIDFFNLPDAQRHSENAVNPLFAEGASATPIQPPESERWRCPEQQGSPAGAVLSLALSWDTVTLLSGHEGGQVMAWDVGGRKWKNMTVAMIGPVTNLQMLEVAGLPDQGRKRKRRLRVEKVVKPRFDDVGGKVQGRSGQIPGNYTIQAQLVGDLSCDMSFDDKSKRPALFDDAFNCPTGFPVHILEGGIAELRAWRTQGQTNPAASEKEGPEEDFVALDNESEKGKGKKKAQDTPNMTIEQQNEALRKKVEALQRVQRVTFRQLDDLRAEREKYLARTIEQSEKGTLENTDQSAEESMDVDGDDENSEAQGQLVAGAEDLVEEMEQEDAEEEEANSSALYA</sequence>
<dbReference type="EMBL" id="ML978121">
    <property type="protein sequence ID" value="KAF2105017.1"/>
    <property type="molecule type" value="Genomic_DNA"/>
</dbReference>
<feature type="compositionally biased region" description="Acidic residues" evidence="7">
    <location>
        <begin position="554"/>
        <end position="568"/>
    </location>
</feature>
<dbReference type="PROSITE" id="PS50294">
    <property type="entry name" value="WD_REPEATS_REGION"/>
    <property type="match status" value="1"/>
</dbReference>
<evidence type="ECO:0000256" key="3">
    <source>
        <dbReference type="ARBA" id="ARBA00022574"/>
    </source>
</evidence>
<dbReference type="InterPro" id="IPR036322">
    <property type="entry name" value="WD40_repeat_dom_sf"/>
</dbReference>
<feature type="region of interest" description="Disordered" evidence="7">
    <location>
        <begin position="541"/>
        <end position="602"/>
    </location>
</feature>
<comment type="subcellular location">
    <subcellularLocation>
        <location evidence="6">Nucleus</location>
    </subcellularLocation>
</comment>
<feature type="repeat" description="WD" evidence="5">
    <location>
        <begin position="128"/>
        <end position="161"/>
    </location>
</feature>
<dbReference type="FunFam" id="2.130.10.10:FF:000929">
    <property type="entry name" value="Ribosomal assembly complex component Ipi3"/>
    <property type="match status" value="1"/>
</dbReference>
<keyword evidence="3 5" id="KW-0853">WD repeat</keyword>
<dbReference type="GO" id="GO:0006364">
    <property type="term" value="P:rRNA processing"/>
    <property type="evidence" value="ECO:0007669"/>
    <property type="project" value="UniProtKB-UniRule"/>
</dbReference>
<keyword evidence="6" id="KW-0698">rRNA processing</keyword>
<feature type="region of interest" description="Disordered" evidence="7">
    <location>
        <begin position="460"/>
        <end position="498"/>
    </location>
</feature>
<evidence type="ECO:0000256" key="4">
    <source>
        <dbReference type="ARBA" id="ARBA00022737"/>
    </source>
</evidence>
<dbReference type="OrthoDB" id="756370at2759"/>
<dbReference type="SUPFAM" id="SSF50978">
    <property type="entry name" value="WD40 repeat-like"/>
    <property type="match status" value="1"/>
</dbReference>
<dbReference type="Gene3D" id="2.130.10.10">
    <property type="entry name" value="YVTN repeat-like/Quinoprotein amine dehydrogenase"/>
    <property type="match status" value="2"/>
</dbReference>
<name>A0A9P4IV71_9PEZI</name>
<dbReference type="SMART" id="SM00320">
    <property type="entry name" value="WD40"/>
    <property type="match status" value="6"/>
</dbReference>
<protein>
    <recommendedName>
        <fullName evidence="6">Pre-rRNA-processing protein IPI3</fullName>
    </recommendedName>
</protein>
<feature type="repeat" description="WD" evidence="5">
    <location>
        <begin position="188"/>
        <end position="232"/>
    </location>
</feature>
<dbReference type="GO" id="GO:0120330">
    <property type="term" value="C:rixosome complex"/>
    <property type="evidence" value="ECO:0007669"/>
    <property type="project" value="UniProtKB-UniRule"/>
</dbReference>
<dbReference type="AlphaFoldDB" id="A0A9P4IV71"/>
<comment type="subunit">
    <text evidence="6">Component of the RIX1 complex, composed of IPI1, RIX1/IPI2 and IPI3 in a 1:2:2 stoichiometry. The complex interacts (via RIX1) with MDN1 (via its hexameric AAA ATPase ring) and the pre-60S ribosome particles.</text>
</comment>